<dbReference type="PANTHER" id="PTHR43179">
    <property type="entry name" value="RHAMNOSYLTRANSFERASE WBBL"/>
    <property type="match status" value="1"/>
</dbReference>
<keyword evidence="3" id="KW-0328">Glycosyltransferase</keyword>
<dbReference type="SUPFAM" id="SSF53448">
    <property type="entry name" value="Nucleotide-diphospho-sugar transferases"/>
    <property type="match status" value="1"/>
</dbReference>
<dbReference type="GO" id="GO:0016757">
    <property type="term" value="F:glycosyltransferase activity"/>
    <property type="evidence" value="ECO:0007669"/>
    <property type="project" value="UniProtKB-KW"/>
</dbReference>
<dbReference type="InterPro" id="IPR029044">
    <property type="entry name" value="Nucleotide-diphossugar_trans"/>
</dbReference>
<evidence type="ECO:0000256" key="3">
    <source>
        <dbReference type="ARBA" id="ARBA00022676"/>
    </source>
</evidence>
<comment type="similarity">
    <text evidence="2">Belongs to the glycosyltransferase 2 family.</text>
</comment>
<sequence length="337" mass="38559">MSDSQERWEPEGGPRATIIIPNYNGLKFMEPCFAALDKQTCRDFSLLVVDNGSTDGSVEWLKENQVPSIFLSENTGFSGAVNVGIREAKTPYVILLNNDTEPEPAYVEELVRAMDRSEKIFSVSSKMIQLYQKDKMDDAGDMYTVLGWAYQRGVGRPSQKYRRFSRVFSACAGAAIYRREVFEKIGFFDEMHFAYLEDLDIGYRARLAGYDNVYCPKAVVYHVGSGTSGSKYNSFKVRLAARNNIYLNYKNMPDWQLALNALPILLGMAVKYRFFKGLGFEKDYVDGVKEGWKTRKKCKRAVDNLEMRKHCLSIEGELIAGTFLYVWEFFNRKVLGR</sequence>
<evidence type="ECO:0000256" key="1">
    <source>
        <dbReference type="ARBA" id="ARBA00004776"/>
    </source>
</evidence>
<dbReference type="PANTHER" id="PTHR43179:SF12">
    <property type="entry name" value="GALACTOFURANOSYLTRANSFERASE GLFT2"/>
    <property type="match status" value="1"/>
</dbReference>
<dbReference type="Proteomes" id="UP000886804">
    <property type="component" value="Unassembled WGS sequence"/>
</dbReference>
<reference evidence="6" key="2">
    <citation type="submission" date="2021-04" db="EMBL/GenBank/DDBJ databases">
        <authorList>
            <person name="Gilroy R."/>
        </authorList>
    </citation>
    <scope>NUCLEOTIDE SEQUENCE</scope>
    <source>
        <strain evidence="6">CHK188-4685</strain>
    </source>
</reference>
<organism evidence="6 7">
    <name type="scientific">Candidatus Enterocloster faecavium</name>
    <dbReference type="NCBI Taxonomy" id="2838560"/>
    <lineage>
        <taxon>Bacteria</taxon>
        <taxon>Bacillati</taxon>
        <taxon>Bacillota</taxon>
        <taxon>Clostridia</taxon>
        <taxon>Lachnospirales</taxon>
        <taxon>Lachnospiraceae</taxon>
        <taxon>Enterocloster</taxon>
    </lineage>
</organism>
<comment type="pathway">
    <text evidence="1">Cell wall biogenesis; cell wall polysaccharide biosynthesis.</text>
</comment>
<dbReference type="CDD" id="cd04186">
    <property type="entry name" value="GT_2_like_c"/>
    <property type="match status" value="1"/>
</dbReference>
<evidence type="ECO:0000313" key="7">
    <source>
        <dbReference type="Proteomes" id="UP000886804"/>
    </source>
</evidence>
<evidence type="ECO:0000313" key="6">
    <source>
        <dbReference type="EMBL" id="HJB08251.1"/>
    </source>
</evidence>
<dbReference type="Pfam" id="PF00535">
    <property type="entry name" value="Glycos_transf_2"/>
    <property type="match status" value="1"/>
</dbReference>
<keyword evidence="4" id="KW-0808">Transferase</keyword>
<proteinExistence type="inferred from homology"/>
<comment type="caution">
    <text evidence="6">The sequence shown here is derived from an EMBL/GenBank/DDBJ whole genome shotgun (WGS) entry which is preliminary data.</text>
</comment>
<reference evidence="6" key="1">
    <citation type="journal article" date="2021" name="PeerJ">
        <title>Extensive microbial diversity within the chicken gut microbiome revealed by metagenomics and culture.</title>
        <authorList>
            <person name="Gilroy R."/>
            <person name="Ravi A."/>
            <person name="Getino M."/>
            <person name="Pursley I."/>
            <person name="Horton D.L."/>
            <person name="Alikhan N.F."/>
            <person name="Baker D."/>
            <person name="Gharbi K."/>
            <person name="Hall N."/>
            <person name="Watson M."/>
            <person name="Adriaenssens E.M."/>
            <person name="Foster-Nyarko E."/>
            <person name="Jarju S."/>
            <person name="Secka A."/>
            <person name="Antonio M."/>
            <person name="Oren A."/>
            <person name="Chaudhuri R.R."/>
            <person name="La Ragione R."/>
            <person name="Hildebrand F."/>
            <person name="Pallen M.J."/>
        </authorList>
    </citation>
    <scope>NUCLEOTIDE SEQUENCE</scope>
    <source>
        <strain evidence="6">CHK188-4685</strain>
    </source>
</reference>
<dbReference type="InterPro" id="IPR001173">
    <property type="entry name" value="Glyco_trans_2-like"/>
</dbReference>
<protein>
    <submittedName>
        <fullName evidence="6">Glycosyltransferase family 2 protein</fullName>
    </submittedName>
</protein>
<gene>
    <name evidence="6" type="ORF">H9716_10395</name>
</gene>
<feature type="domain" description="Glycosyltransferase 2-like" evidence="5">
    <location>
        <begin position="17"/>
        <end position="186"/>
    </location>
</feature>
<dbReference type="Gene3D" id="3.90.550.10">
    <property type="entry name" value="Spore Coat Polysaccharide Biosynthesis Protein SpsA, Chain A"/>
    <property type="match status" value="1"/>
</dbReference>
<evidence type="ECO:0000259" key="5">
    <source>
        <dbReference type="Pfam" id="PF00535"/>
    </source>
</evidence>
<accession>A0A9D2L9B0</accession>
<evidence type="ECO:0000256" key="4">
    <source>
        <dbReference type="ARBA" id="ARBA00022679"/>
    </source>
</evidence>
<name>A0A9D2L9B0_9FIRM</name>
<dbReference type="AlphaFoldDB" id="A0A9D2L9B0"/>
<evidence type="ECO:0000256" key="2">
    <source>
        <dbReference type="ARBA" id="ARBA00006739"/>
    </source>
</evidence>
<dbReference type="EMBL" id="DWYS01000123">
    <property type="protein sequence ID" value="HJB08251.1"/>
    <property type="molecule type" value="Genomic_DNA"/>
</dbReference>